<dbReference type="Gene3D" id="3.30.65.10">
    <property type="entry name" value="Bacterial Topoisomerase I, domain 1"/>
    <property type="match status" value="1"/>
</dbReference>
<dbReference type="OrthoDB" id="5782056at2"/>
<dbReference type="GO" id="GO:0005694">
    <property type="term" value="C:chromosome"/>
    <property type="evidence" value="ECO:0007669"/>
    <property type="project" value="InterPro"/>
</dbReference>
<reference evidence="4" key="1">
    <citation type="journal article" date="2009" name="Environ. Microbiol.">
        <title>The genome of Polaromonas naphthalenivorans strain CJ2, isolated from coal tar-contaminated sediment, reveals physiological and metabolic versatility and evolution through extensive horizontal gene transfer.</title>
        <authorList>
            <person name="Yagi J.M."/>
            <person name="Sims D."/>
            <person name="Brettin T."/>
            <person name="Bruce D."/>
            <person name="Madsen E.L."/>
        </authorList>
    </citation>
    <scope>NUCLEOTIDE SEQUENCE [LARGE SCALE GENOMIC DNA]</scope>
    <source>
        <strain evidence="4">CJ2</strain>
        <plasmid evidence="4">Plasmid pPNAP03</plasmid>
    </source>
</reference>
<keyword evidence="1" id="KW-0472">Membrane</keyword>
<evidence type="ECO:0000256" key="1">
    <source>
        <dbReference type="SAM" id="Phobius"/>
    </source>
</evidence>
<keyword evidence="1" id="KW-0812">Transmembrane</keyword>
<dbReference type="RefSeq" id="WP_011798394.1">
    <property type="nucleotide sequence ID" value="NC_008759.1"/>
</dbReference>
<dbReference type="GO" id="GO:0003916">
    <property type="term" value="F:DNA topoisomerase activity"/>
    <property type="evidence" value="ECO:0007669"/>
    <property type="project" value="InterPro"/>
</dbReference>
<dbReference type="SUPFAM" id="SSF57783">
    <property type="entry name" value="Zinc beta-ribbon"/>
    <property type="match status" value="1"/>
</dbReference>
<dbReference type="EMBL" id="CP000532">
    <property type="protein sequence ID" value="ABM40023.1"/>
    <property type="molecule type" value="Genomic_DNA"/>
</dbReference>
<keyword evidence="4" id="KW-1185">Reference proteome</keyword>
<proteinExistence type="predicted"/>
<dbReference type="Proteomes" id="UP000000644">
    <property type="component" value="Plasmid pPNAP03"/>
</dbReference>
<gene>
    <name evidence="3" type="ordered locus">Pnap_4962</name>
</gene>
<dbReference type="KEGG" id="pna:Pnap_4962"/>
<feature type="domain" description="DNA topoisomerase type IA zn finger" evidence="2">
    <location>
        <begin position="116"/>
        <end position="150"/>
    </location>
</feature>
<feature type="transmembrane region" description="Helical" evidence="1">
    <location>
        <begin position="20"/>
        <end position="40"/>
    </location>
</feature>
<dbReference type="Pfam" id="PF01396">
    <property type="entry name" value="Zn_ribbon_Top1"/>
    <property type="match status" value="1"/>
</dbReference>
<geneLocation type="plasmid" evidence="3 4">
    <name>pPNAP03</name>
</geneLocation>
<dbReference type="AlphaFoldDB" id="A1VWJ5"/>
<organism evidence="3 4">
    <name type="scientific">Polaromonas naphthalenivorans (strain CJ2)</name>
    <dbReference type="NCBI Taxonomy" id="365044"/>
    <lineage>
        <taxon>Bacteria</taxon>
        <taxon>Pseudomonadati</taxon>
        <taxon>Pseudomonadota</taxon>
        <taxon>Betaproteobacteria</taxon>
        <taxon>Burkholderiales</taxon>
        <taxon>Comamonadaceae</taxon>
        <taxon>Polaromonas</taxon>
    </lineage>
</organism>
<protein>
    <submittedName>
        <fullName evidence="3">DNA topoisomerase, type IA, zn finger domain protein</fullName>
    </submittedName>
</protein>
<feature type="transmembrane region" description="Helical" evidence="1">
    <location>
        <begin position="60"/>
        <end position="83"/>
    </location>
</feature>
<keyword evidence="3" id="KW-0413">Isomerase</keyword>
<dbReference type="GO" id="GO:0003677">
    <property type="term" value="F:DNA binding"/>
    <property type="evidence" value="ECO:0007669"/>
    <property type="project" value="InterPro"/>
</dbReference>
<sequence length="154" mass="16313">MGRRRKTSPAEDFIAIASKLPWWLALGLAVISYFLLHAFASQPLTAAPAPGQMTSFLMPVLLKGLATAGQYILPLLFGVAALLSGVQQRKRSSSPQPLSGFSAEPHQANAGISPHCPVCSSSMVRRDAKRGANAGKSFWGCSQYPRCKGTQAAG</sequence>
<accession>A1VWJ5</accession>
<evidence type="ECO:0000313" key="3">
    <source>
        <dbReference type="EMBL" id="ABM40023.1"/>
    </source>
</evidence>
<keyword evidence="1" id="KW-1133">Transmembrane helix</keyword>
<name>A1VWJ5_POLNA</name>
<dbReference type="HOGENOM" id="CLU_1702654_0_0_4"/>
<evidence type="ECO:0000313" key="4">
    <source>
        <dbReference type="Proteomes" id="UP000000644"/>
    </source>
</evidence>
<dbReference type="InterPro" id="IPR013498">
    <property type="entry name" value="Topo_IA_Znf"/>
</dbReference>
<dbReference type="GO" id="GO:0006265">
    <property type="term" value="P:DNA topological change"/>
    <property type="evidence" value="ECO:0007669"/>
    <property type="project" value="InterPro"/>
</dbReference>
<evidence type="ECO:0000259" key="2">
    <source>
        <dbReference type="Pfam" id="PF01396"/>
    </source>
</evidence>
<keyword evidence="3" id="KW-0614">Plasmid</keyword>